<dbReference type="GO" id="GO:0009898">
    <property type="term" value="C:cytoplasmic side of plasma membrane"/>
    <property type="evidence" value="ECO:0007669"/>
    <property type="project" value="TreeGrafter"/>
</dbReference>
<dbReference type="RefSeq" id="WP_006102694.1">
    <property type="nucleotide sequence ID" value="NZ_DS989855.1"/>
</dbReference>
<dbReference type="SUPFAM" id="SSF52540">
    <property type="entry name" value="P-loop containing nucleoside triphosphate hydrolases"/>
    <property type="match status" value="1"/>
</dbReference>
<accession>B4VW53</accession>
<dbReference type="Gene3D" id="3.40.50.300">
    <property type="entry name" value="P-loop containing nucleotide triphosphate hydrolases"/>
    <property type="match status" value="1"/>
</dbReference>
<organism evidence="3 4">
    <name type="scientific">Coleofasciculus chthonoplastes PCC 7420</name>
    <dbReference type="NCBI Taxonomy" id="118168"/>
    <lineage>
        <taxon>Bacteria</taxon>
        <taxon>Bacillati</taxon>
        <taxon>Cyanobacteriota</taxon>
        <taxon>Cyanophyceae</taxon>
        <taxon>Coleofasciculales</taxon>
        <taxon>Coleofasciculaceae</taxon>
        <taxon>Coleofasciculus</taxon>
    </lineage>
</organism>
<dbReference type="InterPro" id="IPR027417">
    <property type="entry name" value="P-loop_NTPase"/>
</dbReference>
<dbReference type="InterPro" id="IPR050625">
    <property type="entry name" value="ParA/MinD_ATPase"/>
</dbReference>
<dbReference type="PANTHER" id="PTHR43384:SF6">
    <property type="entry name" value="SEPTUM SITE-DETERMINING PROTEIN MIND HOMOLOG, CHLOROPLASTIC"/>
    <property type="match status" value="1"/>
</dbReference>
<dbReference type="Proteomes" id="UP000003835">
    <property type="component" value="Unassembled WGS sequence"/>
</dbReference>
<gene>
    <name evidence="3" type="ORF">MC7420_5812</name>
</gene>
<dbReference type="GO" id="GO:0005829">
    <property type="term" value="C:cytosol"/>
    <property type="evidence" value="ECO:0007669"/>
    <property type="project" value="TreeGrafter"/>
</dbReference>
<evidence type="ECO:0000313" key="3">
    <source>
        <dbReference type="EMBL" id="EDX73932.1"/>
    </source>
</evidence>
<dbReference type="OrthoDB" id="580767at2"/>
<evidence type="ECO:0000256" key="1">
    <source>
        <dbReference type="ARBA" id="ARBA00022741"/>
    </source>
</evidence>
<protein>
    <recommendedName>
        <fullName evidence="5">AAA domain-containing protein</fullName>
    </recommendedName>
</protein>
<evidence type="ECO:0000256" key="2">
    <source>
        <dbReference type="ARBA" id="ARBA00022840"/>
    </source>
</evidence>
<keyword evidence="2" id="KW-0067">ATP-binding</keyword>
<dbReference type="AlphaFoldDB" id="B4VW53"/>
<proteinExistence type="predicted"/>
<dbReference type="PANTHER" id="PTHR43384">
    <property type="entry name" value="SEPTUM SITE-DETERMINING PROTEIN MIND HOMOLOG, CHLOROPLASTIC-RELATED"/>
    <property type="match status" value="1"/>
</dbReference>
<dbReference type="NCBIfam" id="NF047398">
    <property type="entry name" value="AAA_KGGVGR"/>
    <property type="match status" value="1"/>
</dbReference>
<dbReference type="GO" id="GO:0051782">
    <property type="term" value="P:negative regulation of cell division"/>
    <property type="evidence" value="ECO:0007669"/>
    <property type="project" value="TreeGrafter"/>
</dbReference>
<evidence type="ECO:0000313" key="4">
    <source>
        <dbReference type="Proteomes" id="UP000003835"/>
    </source>
</evidence>
<keyword evidence="4" id="KW-1185">Reference proteome</keyword>
<dbReference type="eggNOG" id="COG1192">
    <property type="taxonomic scope" value="Bacteria"/>
</dbReference>
<dbReference type="GO" id="GO:0016887">
    <property type="term" value="F:ATP hydrolysis activity"/>
    <property type="evidence" value="ECO:0007669"/>
    <property type="project" value="TreeGrafter"/>
</dbReference>
<dbReference type="STRING" id="118168.MC7420_5812"/>
<dbReference type="EMBL" id="DS989855">
    <property type="protein sequence ID" value="EDX73932.1"/>
    <property type="molecule type" value="Genomic_DNA"/>
</dbReference>
<dbReference type="HOGENOM" id="CLU_014171_0_0_3"/>
<keyword evidence="1" id="KW-0547">Nucleotide-binding</keyword>
<name>B4VW53_9CYAN</name>
<evidence type="ECO:0008006" key="5">
    <source>
        <dbReference type="Google" id="ProtNLM"/>
    </source>
</evidence>
<sequence>MKAMRLLTWLDVRRVIRRETNYGSKLPEGIVRINSFSDAIEIGLWSEDYLDNAKQALKEWFGDWYQQDDDLIQLDLGEEILPVEFIQEEESGDTDIPIRPFWEEVAYLQNNGEPETEVPKNLHIPEAYPSTSPQLVAFYSFKGGVGRTLHLAAHLFALLERARELNQAKTFLVVDADLEAPGLTYWNRAEKQQPTVSFINFLEAYHASALEPERVLSFFAKELKKSPKRDGKSTTYFLPACLGDRELLDTPILPEHLVRTIDGAWEFGNALSQLGRAVNADYVLIDLRSGLSEISSPIIFDPRIQRFIVTTINDQSVNGSSLVLQQLSHTAPPETDVEEENYYDPLVLITLLTPELKSLPAFDEALSRFQAAYVQSQGDIYQTRLNIKETDFTQELLYLNNWEDARSKLSPTSVMKVAQEWAESQLIKPKEQRSDLPTTQNSDPLAAVRRLRDVCQQYEYAESGQGEDLLVTEPLKNLATTFRDELPRVVSIGSKGSGKTFNYIQLSRLKYWENFIQRVLGETNESAEKTYIFPMLQSLNLRDNAIKIIQEARNEVISASGNSFSEFSQSEYNDKIESALANPNWGKQEWTQFWIKEIARIVGLDPETKDYWSFNDVNNNLKQKSLRVIFLFDGLEDIFSDASSSSIQQAAIESLIRLPARLSEIRKNNLGLIIFIRRDFVRYAITQNLSQFENLYGSYDLYWDADSFMNLVFWVCSQAQVIDADESELDSMTREHLIEKLENLWGKKLGSDKSKEAYTPNWVFAALTDFKGRLQARDIVRFLYHAADETIENAKEVQFEKWSTSRLLPPQAIRRALEPCSKKKVKEAKEEYPAFRTWVDTLQFKDPKEMRIPFTLDNFEIEPSTLSMLEEIGVVYEDRAKDDTPRYYMPEIFRAGLDFTLDKGARPRVVVLKRKALGSGII</sequence>
<dbReference type="GO" id="GO:0005524">
    <property type="term" value="F:ATP binding"/>
    <property type="evidence" value="ECO:0007669"/>
    <property type="project" value="UniProtKB-KW"/>
</dbReference>
<reference evidence="3 4" key="1">
    <citation type="submission" date="2008-07" db="EMBL/GenBank/DDBJ databases">
        <authorList>
            <person name="Tandeau de Marsac N."/>
            <person name="Ferriera S."/>
            <person name="Johnson J."/>
            <person name="Kravitz S."/>
            <person name="Beeson K."/>
            <person name="Sutton G."/>
            <person name="Rogers Y.-H."/>
            <person name="Friedman R."/>
            <person name="Frazier M."/>
            <person name="Venter J.C."/>
        </authorList>
    </citation>
    <scope>NUCLEOTIDE SEQUENCE [LARGE SCALE GENOMIC DNA]</scope>
    <source>
        <strain evidence="3 4">PCC 7420</strain>
    </source>
</reference>